<proteinExistence type="predicted"/>
<organism evidence="5 6">
    <name type="scientific">Penicillium capsulatum</name>
    <dbReference type="NCBI Taxonomy" id="69766"/>
    <lineage>
        <taxon>Eukaryota</taxon>
        <taxon>Fungi</taxon>
        <taxon>Dikarya</taxon>
        <taxon>Ascomycota</taxon>
        <taxon>Pezizomycotina</taxon>
        <taxon>Eurotiomycetes</taxon>
        <taxon>Eurotiomycetidae</taxon>
        <taxon>Eurotiales</taxon>
        <taxon>Aspergillaceae</taxon>
        <taxon>Penicillium</taxon>
    </lineage>
</organism>
<protein>
    <submittedName>
        <fullName evidence="5">Uncharacterized protein</fullName>
    </submittedName>
</protein>
<dbReference type="PANTHER" id="PTHR31736">
    <property type="match status" value="1"/>
</dbReference>
<dbReference type="SUPFAM" id="SSF51126">
    <property type="entry name" value="Pectin lyase-like"/>
    <property type="match status" value="1"/>
</dbReference>
<evidence type="ECO:0000256" key="2">
    <source>
        <dbReference type="ARBA" id="ARBA00022525"/>
    </source>
</evidence>
<dbReference type="PANTHER" id="PTHR31736:SF19">
    <property type="entry name" value="PECTIN LYASE SUPERFAMILY PROTEIN-RELATED"/>
    <property type="match status" value="1"/>
</dbReference>
<gene>
    <name evidence="5" type="ORF">N7492_004083</name>
</gene>
<dbReference type="InterPro" id="IPR012334">
    <property type="entry name" value="Pectin_lyas_fold"/>
</dbReference>
<keyword evidence="3" id="KW-1015">Disulfide bond</keyword>
<dbReference type="InterPro" id="IPR011050">
    <property type="entry name" value="Pectin_lyase_fold/virulence"/>
</dbReference>
<reference evidence="5" key="1">
    <citation type="submission" date="2022-11" db="EMBL/GenBank/DDBJ databases">
        <authorList>
            <person name="Petersen C."/>
        </authorList>
    </citation>
    <scope>NUCLEOTIDE SEQUENCE</scope>
    <source>
        <strain evidence="5">IBT 21917</strain>
    </source>
</reference>
<dbReference type="EMBL" id="JAPQKO010000002">
    <property type="protein sequence ID" value="KAJ5180873.1"/>
    <property type="molecule type" value="Genomic_DNA"/>
</dbReference>
<dbReference type="OrthoDB" id="2268901at2759"/>
<dbReference type="Gene3D" id="2.160.20.10">
    <property type="entry name" value="Single-stranded right-handed beta-helix, Pectin lyase-like"/>
    <property type="match status" value="1"/>
</dbReference>
<reference evidence="5" key="2">
    <citation type="journal article" date="2023" name="IMA Fungus">
        <title>Comparative genomic study of the Penicillium genus elucidates a diverse pangenome and 15 lateral gene transfer events.</title>
        <authorList>
            <person name="Petersen C."/>
            <person name="Sorensen T."/>
            <person name="Nielsen M.R."/>
            <person name="Sondergaard T.E."/>
            <person name="Sorensen J.L."/>
            <person name="Fitzpatrick D.A."/>
            <person name="Frisvad J.C."/>
            <person name="Nielsen K.L."/>
        </authorList>
    </citation>
    <scope>NUCLEOTIDE SEQUENCE</scope>
    <source>
        <strain evidence="5">IBT 21917</strain>
    </source>
</reference>
<evidence type="ECO:0000256" key="3">
    <source>
        <dbReference type="ARBA" id="ARBA00023157"/>
    </source>
</evidence>
<evidence type="ECO:0000256" key="4">
    <source>
        <dbReference type="SAM" id="MobiDB-lite"/>
    </source>
</evidence>
<evidence type="ECO:0000256" key="1">
    <source>
        <dbReference type="ARBA" id="ARBA00004613"/>
    </source>
</evidence>
<evidence type="ECO:0000313" key="5">
    <source>
        <dbReference type="EMBL" id="KAJ5180873.1"/>
    </source>
</evidence>
<dbReference type="Proteomes" id="UP001146351">
    <property type="component" value="Unassembled WGS sequence"/>
</dbReference>
<name>A0A9W9IMI4_9EURO</name>
<dbReference type="AlphaFoldDB" id="A0A9W9IMI4"/>
<comment type="caution">
    <text evidence="5">The sequence shown here is derived from an EMBL/GenBank/DDBJ whole genome shotgun (WGS) entry which is preliminary data.</text>
</comment>
<feature type="compositionally biased region" description="Pro residues" evidence="4">
    <location>
        <begin position="153"/>
        <end position="163"/>
    </location>
</feature>
<keyword evidence="6" id="KW-1185">Reference proteome</keyword>
<comment type="subcellular location">
    <subcellularLocation>
        <location evidence="1">Secreted</location>
    </subcellularLocation>
</comment>
<accession>A0A9W9IMI4</accession>
<keyword evidence="2" id="KW-0964">Secreted</keyword>
<evidence type="ECO:0000313" key="6">
    <source>
        <dbReference type="Proteomes" id="UP001146351"/>
    </source>
</evidence>
<feature type="region of interest" description="Disordered" evidence="4">
    <location>
        <begin position="153"/>
        <end position="174"/>
    </location>
</feature>
<dbReference type="GO" id="GO:0005576">
    <property type="term" value="C:extracellular region"/>
    <property type="evidence" value="ECO:0007669"/>
    <property type="project" value="UniProtKB-SubCell"/>
</dbReference>
<sequence length="174" mass="18979">MELTESSRLLNANTYQDIPGKHSFAPTSKLVGQTPRRWHVNMDPTCRSINLKRPFDIFNPLISSLEGDGVKLNNITIRNWKGTEANGAQRGPIKVKCADGAPCTDFTIEDFAMWTEEGDTETTVSVAPSGYSAATKYNGVGSVDYIRNRLAYPPPPPPPPIPAIPTSFYPGATP</sequence>